<dbReference type="PRINTS" id="PR00377">
    <property type="entry name" value="IMPHPHTASES"/>
</dbReference>
<proteinExistence type="predicted"/>
<gene>
    <name evidence="5" type="ORF">AMETH_5644</name>
</gene>
<dbReference type="GO" id="GO:0046872">
    <property type="term" value="F:metal ion binding"/>
    <property type="evidence" value="ECO:0007669"/>
    <property type="project" value="UniProtKB-KW"/>
</dbReference>
<feature type="binding site" evidence="4">
    <location>
        <position position="99"/>
    </location>
    <ligand>
        <name>Mg(2+)</name>
        <dbReference type="ChEBI" id="CHEBI:18420"/>
        <label>1</label>
        <note>catalytic</note>
    </ligand>
</feature>
<dbReference type="eggNOG" id="COG0483">
    <property type="taxonomic scope" value="Bacteria"/>
</dbReference>
<dbReference type="Proteomes" id="UP000062973">
    <property type="component" value="Chromosome"/>
</dbReference>
<sequence length="272" mass="28446">MSTKIAWPVPAPGLPENVHPALAAMARAASAAYGDARRRHTRAELAEKVADGADGTPTMRVDEIVEAAIAEEADRHRVNLLSEEVGFVDNGSAVTLVVDPVDGSNNAANGVPLSCFGGTVAVDGQATEALTVWLDTGRAWHARAGEPVPFRTTGRTALTGATVNLLRPHKRNAEAWMRVADKAQRVRILSTTVLECALVAEGSVDAFCDPGSDTHRLVDLATAMVTVPAAGGAVIDVRGRPLEIDPDLTRRWSGIAAASRALADDLAAIVLG</sequence>
<dbReference type="PANTHER" id="PTHR20854:SF4">
    <property type="entry name" value="INOSITOL-1-MONOPHOSPHATASE-RELATED"/>
    <property type="match status" value="1"/>
</dbReference>
<dbReference type="InterPro" id="IPR020583">
    <property type="entry name" value="Inositol_monoP_metal-BS"/>
</dbReference>
<protein>
    <submittedName>
        <fullName evidence="5">Inositol monophosphatase</fullName>
    </submittedName>
</protein>
<dbReference type="AlphaFoldDB" id="A0A076N3G0"/>
<keyword evidence="6" id="KW-1185">Reference proteome</keyword>
<dbReference type="InterPro" id="IPR000760">
    <property type="entry name" value="Inositol_monophosphatase-like"/>
</dbReference>
<keyword evidence="2" id="KW-0378">Hydrolase</keyword>
<evidence type="ECO:0000256" key="2">
    <source>
        <dbReference type="ARBA" id="ARBA00022801"/>
    </source>
</evidence>
<keyword evidence="1 4" id="KW-0479">Metal-binding</keyword>
<reference evidence="5 6" key="1">
    <citation type="submission" date="2014-07" db="EMBL/GenBank/DDBJ databases">
        <title>Whole Genome Sequence of the Amycolatopsis methanolica 239.</title>
        <authorList>
            <person name="Tang B."/>
        </authorList>
    </citation>
    <scope>NUCLEOTIDE SEQUENCE [LARGE SCALE GENOMIC DNA]</scope>
    <source>
        <strain evidence="5 6">239</strain>
    </source>
</reference>
<dbReference type="EMBL" id="CP009110">
    <property type="protein sequence ID" value="AIJ25736.1"/>
    <property type="molecule type" value="Genomic_DNA"/>
</dbReference>
<dbReference type="Gene3D" id="3.40.190.80">
    <property type="match status" value="1"/>
</dbReference>
<dbReference type="Pfam" id="PF00459">
    <property type="entry name" value="Inositol_P"/>
    <property type="match status" value="1"/>
</dbReference>
<dbReference type="GO" id="GO:0007165">
    <property type="term" value="P:signal transduction"/>
    <property type="evidence" value="ECO:0007669"/>
    <property type="project" value="TreeGrafter"/>
</dbReference>
<keyword evidence="3 4" id="KW-0460">Magnesium</keyword>
<dbReference type="PATRIC" id="fig|1068978.7.peg.6064"/>
<feature type="binding site" evidence="4">
    <location>
        <position position="219"/>
    </location>
    <ligand>
        <name>Mg(2+)</name>
        <dbReference type="ChEBI" id="CHEBI:18420"/>
        <label>1</label>
        <note>catalytic</note>
    </ligand>
</feature>
<comment type="cofactor">
    <cofactor evidence="4">
        <name>Mg(2+)</name>
        <dbReference type="ChEBI" id="CHEBI:18420"/>
    </cofactor>
</comment>
<dbReference type="PROSITE" id="PS00629">
    <property type="entry name" value="IMP_1"/>
    <property type="match status" value="1"/>
</dbReference>
<dbReference type="PANTHER" id="PTHR20854">
    <property type="entry name" value="INOSITOL MONOPHOSPHATASE"/>
    <property type="match status" value="1"/>
</dbReference>
<dbReference type="STRING" id="1068978.AMETH_5644"/>
<evidence type="ECO:0000256" key="3">
    <source>
        <dbReference type="ARBA" id="ARBA00022842"/>
    </source>
</evidence>
<accession>A0A076N3G0</accession>
<organism evidence="5 6">
    <name type="scientific">Amycolatopsis methanolica 239</name>
    <dbReference type="NCBI Taxonomy" id="1068978"/>
    <lineage>
        <taxon>Bacteria</taxon>
        <taxon>Bacillati</taxon>
        <taxon>Actinomycetota</taxon>
        <taxon>Actinomycetes</taxon>
        <taxon>Pseudonocardiales</taxon>
        <taxon>Pseudonocardiaceae</taxon>
        <taxon>Amycolatopsis</taxon>
        <taxon>Amycolatopsis methanolica group</taxon>
    </lineage>
</organism>
<feature type="binding site" evidence="4">
    <location>
        <position position="83"/>
    </location>
    <ligand>
        <name>Mg(2+)</name>
        <dbReference type="ChEBI" id="CHEBI:18420"/>
        <label>1</label>
        <note>catalytic</note>
    </ligand>
</feature>
<evidence type="ECO:0000256" key="1">
    <source>
        <dbReference type="ARBA" id="ARBA00022723"/>
    </source>
</evidence>
<dbReference type="KEGG" id="amq:AMETH_5644"/>
<dbReference type="GO" id="GO:0008934">
    <property type="term" value="F:inositol monophosphate 1-phosphatase activity"/>
    <property type="evidence" value="ECO:0007669"/>
    <property type="project" value="TreeGrafter"/>
</dbReference>
<name>A0A076N3G0_AMYME</name>
<dbReference type="OrthoDB" id="3530320at2"/>
<evidence type="ECO:0000313" key="5">
    <source>
        <dbReference type="EMBL" id="AIJ25736.1"/>
    </source>
</evidence>
<dbReference type="GO" id="GO:0006020">
    <property type="term" value="P:inositol metabolic process"/>
    <property type="evidence" value="ECO:0007669"/>
    <property type="project" value="TreeGrafter"/>
</dbReference>
<dbReference type="HOGENOM" id="CLU_088245_0_0_11"/>
<feature type="binding site" evidence="4">
    <location>
        <position position="102"/>
    </location>
    <ligand>
        <name>Mg(2+)</name>
        <dbReference type="ChEBI" id="CHEBI:18420"/>
        <label>1</label>
        <note>catalytic</note>
    </ligand>
</feature>
<dbReference type="SUPFAM" id="SSF56655">
    <property type="entry name" value="Carbohydrate phosphatase"/>
    <property type="match status" value="1"/>
</dbReference>
<dbReference type="RefSeq" id="WP_017984576.1">
    <property type="nucleotide sequence ID" value="NZ_AQUL01000001.1"/>
</dbReference>
<dbReference type="Gene3D" id="3.30.540.10">
    <property type="entry name" value="Fructose-1,6-Bisphosphatase, subunit A, domain 1"/>
    <property type="match status" value="1"/>
</dbReference>
<evidence type="ECO:0000256" key="4">
    <source>
        <dbReference type="PIRSR" id="PIRSR600760-2"/>
    </source>
</evidence>
<evidence type="ECO:0000313" key="6">
    <source>
        <dbReference type="Proteomes" id="UP000062973"/>
    </source>
</evidence>